<dbReference type="AlphaFoldDB" id="A0A346NN28"/>
<sequence length="155" mass="16037">MSLALPCVSACYACLDGPGQKPGCGEVSCSHPVYLLYADKPIFGAALTLNRAVFDSLGAVPKTNTGIDKGQSETANVAGGNGGITSTEPAPTRPRATVPANTVLGWCDDNLLLHASGRRPPVMVSHGTLISTRAVALITCGLPAPRHVLFCYHLP</sequence>
<evidence type="ECO:0000256" key="1">
    <source>
        <dbReference type="SAM" id="MobiDB-lite"/>
    </source>
</evidence>
<evidence type="ECO:0000313" key="2">
    <source>
        <dbReference type="EMBL" id="AXR06935.1"/>
    </source>
</evidence>
<protein>
    <submittedName>
        <fullName evidence="2">Uncharacterized protein</fullName>
    </submittedName>
</protein>
<gene>
    <name evidence="2" type="ORF">D0Y50_11580</name>
</gene>
<organism evidence="2 3">
    <name type="scientific">Salinimonas sediminis</name>
    <dbReference type="NCBI Taxonomy" id="2303538"/>
    <lineage>
        <taxon>Bacteria</taxon>
        <taxon>Pseudomonadati</taxon>
        <taxon>Pseudomonadota</taxon>
        <taxon>Gammaproteobacteria</taxon>
        <taxon>Alteromonadales</taxon>
        <taxon>Alteromonadaceae</taxon>
        <taxon>Alteromonas/Salinimonas group</taxon>
        <taxon>Salinimonas</taxon>
    </lineage>
</organism>
<dbReference type="EMBL" id="CP031769">
    <property type="protein sequence ID" value="AXR06935.1"/>
    <property type="molecule type" value="Genomic_DNA"/>
</dbReference>
<dbReference type="KEGG" id="salm:D0Y50_11580"/>
<accession>A0A346NN28</accession>
<proteinExistence type="predicted"/>
<feature type="region of interest" description="Disordered" evidence="1">
    <location>
        <begin position="68"/>
        <end position="94"/>
    </location>
</feature>
<dbReference type="Proteomes" id="UP000262073">
    <property type="component" value="Chromosome"/>
</dbReference>
<reference evidence="2 3" key="1">
    <citation type="submission" date="2018-08" db="EMBL/GenBank/DDBJ databases">
        <title>Salinimonas sediminis sp. nov., a piezophilic bacterium isolated from a deep-sea sediment sample from the New Britain Trench.</title>
        <authorList>
            <person name="Cao J."/>
        </authorList>
    </citation>
    <scope>NUCLEOTIDE SEQUENCE [LARGE SCALE GENOMIC DNA]</scope>
    <source>
        <strain evidence="2 3">N102</strain>
    </source>
</reference>
<evidence type="ECO:0000313" key="3">
    <source>
        <dbReference type="Proteomes" id="UP000262073"/>
    </source>
</evidence>
<keyword evidence="3" id="KW-1185">Reference proteome</keyword>
<dbReference type="RefSeq" id="WP_117317082.1">
    <property type="nucleotide sequence ID" value="NZ_CP031769.1"/>
</dbReference>
<feature type="compositionally biased region" description="Low complexity" evidence="1">
    <location>
        <begin position="85"/>
        <end position="94"/>
    </location>
</feature>
<name>A0A346NN28_9ALTE</name>